<feature type="chain" id="PRO_5046821948" description="DUF1002 domain-containing protein" evidence="2">
    <location>
        <begin position="26"/>
        <end position="286"/>
    </location>
</feature>
<proteinExistence type="predicted"/>
<feature type="signal peptide" evidence="2">
    <location>
        <begin position="1"/>
        <end position="25"/>
    </location>
</feature>
<comment type="caution">
    <text evidence="3">The sequence shown here is derived from an EMBL/GenBank/DDBJ whole genome shotgun (WGS) entry which is preliminary data.</text>
</comment>
<dbReference type="RefSeq" id="WP_268040677.1">
    <property type="nucleotide sequence ID" value="NZ_JAPQER010000003.1"/>
</dbReference>
<keyword evidence="2" id="KW-0732">Signal</keyword>
<dbReference type="Proteomes" id="UP001078443">
    <property type="component" value="Unassembled WGS sequence"/>
</dbReference>
<feature type="compositionally biased region" description="Basic and acidic residues" evidence="1">
    <location>
        <begin position="157"/>
        <end position="168"/>
    </location>
</feature>
<evidence type="ECO:0000313" key="4">
    <source>
        <dbReference type="Proteomes" id="UP001078443"/>
    </source>
</evidence>
<sequence>MKKKILCCLLTAFAMTGFFSITAFARVDGYVVKANNNLYKYDMSVLIDSFLKSEGNEHDILYKDFLSRVKSGQIYMLHDDSGKYVSYEEITQKFLEYEGDKLFNLNEVIKELNKKEISESIYNVNLENNEIIEKLIKQKQNNEIKEENNTSSSSGSSEKEKSGNKNDEKNEDDDKDKDSENKKVSKETIARLEKIKSKLPKVEEYLDLESQKTIIRKIDNCIGKILKDANYDYSNEVEEVKKLYNNLGKYEKQDLQTAVIKYIGLEEIQDLIKIFGIDIRDMIPII</sequence>
<keyword evidence="4" id="KW-1185">Reference proteome</keyword>
<evidence type="ECO:0000313" key="3">
    <source>
        <dbReference type="EMBL" id="MCY6484371.1"/>
    </source>
</evidence>
<dbReference type="EMBL" id="JAPQER010000003">
    <property type="protein sequence ID" value="MCY6484371.1"/>
    <property type="molecule type" value="Genomic_DNA"/>
</dbReference>
<protein>
    <recommendedName>
        <fullName evidence="5">DUF1002 domain-containing protein</fullName>
    </recommendedName>
</protein>
<evidence type="ECO:0000256" key="1">
    <source>
        <dbReference type="SAM" id="MobiDB-lite"/>
    </source>
</evidence>
<organism evidence="3 4">
    <name type="scientific">Clostridium aestuarii</name>
    <dbReference type="NCBI Taxonomy" id="338193"/>
    <lineage>
        <taxon>Bacteria</taxon>
        <taxon>Bacillati</taxon>
        <taxon>Bacillota</taxon>
        <taxon>Clostridia</taxon>
        <taxon>Eubacteriales</taxon>
        <taxon>Clostridiaceae</taxon>
        <taxon>Clostridium</taxon>
    </lineage>
</organism>
<feature type="region of interest" description="Disordered" evidence="1">
    <location>
        <begin position="142"/>
        <end position="183"/>
    </location>
</feature>
<name>A0ABT4CZF8_9CLOT</name>
<evidence type="ECO:0000256" key="2">
    <source>
        <dbReference type="SAM" id="SignalP"/>
    </source>
</evidence>
<evidence type="ECO:0008006" key="5">
    <source>
        <dbReference type="Google" id="ProtNLM"/>
    </source>
</evidence>
<reference evidence="3" key="1">
    <citation type="submission" date="2022-12" db="EMBL/GenBank/DDBJ databases">
        <authorList>
            <person name="Wang J."/>
        </authorList>
    </citation>
    <scope>NUCLEOTIDE SEQUENCE</scope>
    <source>
        <strain evidence="3">HY-45-18</strain>
    </source>
</reference>
<gene>
    <name evidence="3" type="ORF">OW763_08375</name>
</gene>
<accession>A0ABT4CZF8</accession>